<dbReference type="InterPro" id="IPR036249">
    <property type="entry name" value="Thioredoxin-like_sf"/>
</dbReference>
<dbReference type="InterPro" id="IPR036282">
    <property type="entry name" value="Glutathione-S-Trfase_C_sf"/>
</dbReference>
<dbReference type="GO" id="GO:0006559">
    <property type="term" value="P:L-phenylalanine catabolic process"/>
    <property type="evidence" value="ECO:0007669"/>
    <property type="project" value="TreeGrafter"/>
</dbReference>
<sequence>MSRHLYIANRNYSSWSMRPWVLMHALDIPFNEIMVPFVHGDRQPQFDAFSPTGKVPCLVDGEVTVWDSLAICEYLAEGTPGVWPEAPTARAFARCAAAEMHSGFPALRNECSMNCSLTIDMGTPGDALEQDLKRLESLWCEGLDRFGGPWLAGEAFTAADAFYAPVAVRLKGYQLHLGEQAMAYAARLLEHPSVAVWIAEGIAEPDREMSHENDCIRDRCVVEDARIASPLT</sequence>
<evidence type="ECO:0000313" key="2">
    <source>
        <dbReference type="EMBL" id="MCX2525427.1"/>
    </source>
</evidence>
<reference evidence="2" key="1">
    <citation type="submission" date="2022-11" db="EMBL/GenBank/DDBJ databases">
        <title>Larsenimonas rhizosphaerae sp. nov., isolated from a tidal mudflat.</title>
        <authorList>
            <person name="Lee S.D."/>
            <person name="Kim I.S."/>
        </authorList>
    </citation>
    <scope>NUCLEOTIDE SEQUENCE</scope>
    <source>
        <strain evidence="2">GH2-1</strain>
    </source>
</reference>
<dbReference type="Gene3D" id="1.20.1050.10">
    <property type="match status" value="1"/>
</dbReference>
<dbReference type="Pfam" id="PF13409">
    <property type="entry name" value="GST_N_2"/>
    <property type="match status" value="1"/>
</dbReference>
<proteinExistence type="predicted"/>
<accession>A0AA42CV84</accession>
<evidence type="ECO:0000259" key="1">
    <source>
        <dbReference type="PROSITE" id="PS50404"/>
    </source>
</evidence>
<keyword evidence="3" id="KW-1185">Reference proteome</keyword>
<organism evidence="2 3">
    <name type="scientific">Larsenimonas rhizosphaerae</name>
    <dbReference type="NCBI Taxonomy" id="2944682"/>
    <lineage>
        <taxon>Bacteria</taxon>
        <taxon>Pseudomonadati</taxon>
        <taxon>Pseudomonadota</taxon>
        <taxon>Gammaproteobacteria</taxon>
        <taxon>Oceanospirillales</taxon>
        <taxon>Halomonadaceae</taxon>
        <taxon>Larsenimonas</taxon>
    </lineage>
</organism>
<feature type="domain" description="GST N-terminal" evidence="1">
    <location>
        <begin position="3"/>
        <end position="83"/>
    </location>
</feature>
<dbReference type="Gene3D" id="3.40.30.10">
    <property type="entry name" value="Glutaredoxin"/>
    <property type="match status" value="1"/>
</dbReference>
<dbReference type="InterPro" id="IPR004045">
    <property type="entry name" value="Glutathione_S-Trfase_N"/>
</dbReference>
<dbReference type="SFLD" id="SFLDS00019">
    <property type="entry name" value="Glutathione_Transferase_(cytos"/>
    <property type="match status" value="1"/>
</dbReference>
<dbReference type="GO" id="GO:0004364">
    <property type="term" value="F:glutathione transferase activity"/>
    <property type="evidence" value="ECO:0007669"/>
    <property type="project" value="TreeGrafter"/>
</dbReference>
<dbReference type="InterPro" id="IPR040079">
    <property type="entry name" value="Glutathione_S-Trfase"/>
</dbReference>
<name>A0AA42CV84_9GAMM</name>
<dbReference type="GO" id="GO:0006749">
    <property type="term" value="P:glutathione metabolic process"/>
    <property type="evidence" value="ECO:0007669"/>
    <property type="project" value="TreeGrafter"/>
</dbReference>
<dbReference type="GO" id="GO:0016034">
    <property type="term" value="F:maleylacetoacetate isomerase activity"/>
    <property type="evidence" value="ECO:0007669"/>
    <property type="project" value="TreeGrafter"/>
</dbReference>
<dbReference type="Proteomes" id="UP001165678">
    <property type="component" value="Unassembled WGS sequence"/>
</dbReference>
<protein>
    <submittedName>
        <fullName evidence="2">Glutathione S-transferase family protein</fullName>
    </submittedName>
</protein>
<gene>
    <name evidence="2" type="ORF">OQ287_14365</name>
</gene>
<dbReference type="CDD" id="cd03194">
    <property type="entry name" value="GST_C_3"/>
    <property type="match status" value="1"/>
</dbReference>
<dbReference type="SUPFAM" id="SSF52833">
    <property type="entry name" value="Thioredoxin-like"/>
    <property type="match status" value="1"/>
</dbReference>
<comment type="caution">
    <text evidence="2">The sequence shown here is derived from an EMBL/GenBank/DDBJ whole genome shotgun (WGS) entry which is preliminary data.</text>
</comment>
<dbReference type="RefSeq" id="WP_250938142.1">
    <property type="nucleotide sequence ID" value="NZ_JAMLJK010000002.1"/>
</dbReference>
<dbReference type="EMBL" id="JAPIVE010000004">
    <property type="protein sequence ID" value="MCX2525427.1"/>
    <property type="molecule type" value="Genomic_DNA"/>
</dbReference>
<dbReference type="PANTHER" id="PTHR42673">
    <property type="entry name" value="MALEYLACETOACETATE ISOMERASE"/>
    <property type="match status" value="1"/>
</dbReference>
<dbReference type="PROSITE" id="PS50404">
    <property type="entry name" value="GST_NTER"/>
    <property type="match status" value="1"/>
</dbReference>
<evidence type="ECO:0000313" key="3">
    <source>
        <dbReference type="Proteomes" id="UP001165678"/>
    </source>
</evidence>
<dbReference type="AlphaFoldDB" id="A0AA42CV84"/>
<dbReference type="PANTHER" id="PTHR42673:SF4">
    <property type="entry name" value="MALEYLACETOACETATE ISOMERASE"/>
    <property type="match status" value="1"/>
</dbReference>
<dbReference type="SUPFAM" id="SSF47616">
    <property type="entry name" value="GST C-terminal domain-like"/>
    <property type="match status" value="1"/>
</dbReference>
<dbReference type="Pfam" id="PF13410">
    <property type="entry name" value="GST_C_2"/>
    <property type="match status" value="1"/>
</dbReference>
<dbReference type="CDD" id="cd03043">
    <property type="entry name" value="GST_N_1"/>
    <property type="match status" value="1"/>
</dbReference>